<evidence type="ECO:0000313" key="2">
    <source>
        <dbReference type="EMBL" id="CAE7306699.1"/>
    </source>
</evidence>
<feature type="region of interest" description="Disordered" evidence="1">
    <location>
        <begin position="329"/>
        <end position="396"/>
    </location>
</feature>
<evidence type="ECO:0000256" key="1">
    <source>
        <dbReference type="SAM" id="MobiDB-lite"/>
    </source>
</evidence>
<dbReference type="Proteomes" id="UP000649617">
    <property type="component" value="Unassembled WGS sequence"/>
</dbReference>
<name>A0A812N7M4_SYMPI</name>
<feature type="non-terminal residue" evidence="2">
    <location>
        <position position="1"/>
    </location>
</feature>
<sequence>APGTLLKRVNALLLFHRSMGWQIEIPYKEEVIYNYMSDSRAGGAKPSQLQSLREALIFVRHVFSMDHLEALVKSRRCAGVTKGKRKQKRKAPPLKVPELKKLHRLLGDEDGQIWDRMFAGACLACAYMRARWGDFQQTVRFVVDCDPEGNPIYLEFQADVFKTMNAKFWDDEPAVWVAPALGVSDKPWLHVWLGVRRELGLDSIEPPLPTPLEDGLPSKAGVSTSEISAWLRLVLPREAEPVSAHSLKRALLSCANKRGMDNTDKLILGHHCHQGKMADVYGDDHAARPLRLLEALLADIRLGSFDPDDGAGVESADGGESALCSFERVSDKENEDELPLDSLLPGPPEPREQANGPASGVAEDSSSSSDSESESSSESDVLTDTDHKEASRVIGIPSPAEGTRFLVHRNTKMLHMIADGNSRVMLCGRVVQEVHQEATDIRFDSSVGAGDIHTSLKGEGVETFAQLYACGTPKEPPSQLMFESSTFVVAALRQSVVGDTETPRKLPVAEKAARAAAQKQRLSGLIIERDMVPSYALIDLCSHMCDTNTVTWISPGKCTSHESEIQVSSKETAKVFKLEDHQLKIGSDPIELAADYSSAIMLQWCLQRRGLALDQVGLVTWEQHEHWVQYLLHGLTRDCPPGWSRPGIAQLVQADKEAFMVMSSELQSIKATSAGTRPMGEKLEALCYDPRITCLLMPVPFKHPGGIVAAPPAPADDAPVLSKGAKRRLRQAKAKAAAKVKIVHPGGGGSAARRTMPAELKDLHQKMADGALICWDFNLVCRARSWKGGGKGDFESLISVLPPDNATAEAGDESKTFTAGAYVYSNLASLRSNAYKYPATTRLLATVLRQHFPIRTFTSAGLFRQLKAPPHVDTNNQPGCPNLLLPVSQFEGGSVWVAGHGDHELSVHGKLHTGSLLNVAQGPCELDAQCLHAACDWSGTRLILVGFCVKNCASLHPESAARLDSLNFPLPACQPAQKRPRVESASGNDEGLSTLSGVDLLRVQQANALYAAVGQIVRRCIALAVRVSVENPLNSLAWLCDGMDDLFRLGLGVESVFDHCSHGGSRLRRRLTLGSSVNESLLFLSKRPLACPILANLCGHLSKLRWNDSYAMPNRWFLHSAAMIHGQFPSMMREQGFCNDADGALPGDEGTCWVTGEVHPSNLCAEHAEVIQIGIPREPEDFIRGAVKAGHPRDMLSFHKKGHAQRVAQAVLVSFDDRKIKASQSLEKWAKQSKDLGAANCELMQHKPAYLRRVLGDKNVLLWKSILDDNAFPDKQLWEDLHKGFRITGWMPDTGIFTRRLRPPTTSMEELLAQSSYRTPLTLRAIAKSRVDEVAKQAWAETKVEEERQWVFRDYNFDREHFRIGVLDTDSSVDSLVDSLFSTLCVEYAKTGKEAVKFSRKFAALGLVCDLTGFDEGFFTIGHTDDRKAELVETIRCILDKGAMSPKEAEVLRGRLHWFNSYLFGRAPCNAMHVLSRRAQGQEHNSALREELHSSLLVLLNHLETAPPLTLRLTSGRNLYLFTDGSYEPDADIRAGVGGLVVDEAGIPLRFFSDCICDADLEVLLRESSHPIYEVELFAVMLALASWEDLLFDSYSVVFVDNEAAQSALIAGRSG</sequence>
<keyword evidence="3" id="KW-1185">Reference proteome</keyword>
<dbReference type="OrthoDB" id="443876at2759"/>
<gene>
    <name evidence="2" type="ORF">SPIL2461_LOCUS6938</name>
</gene>
<dbReference type="EMBL" id="CAJNIZ010010816">
    <property type="protein sequence ID" value="CAE7306699.1"/>
    <property type="molecule type" value="Genomic_DNA"/>
</dbReference>
<accession>A0A812N7M4</accession>
<organism evidence="2 3">
    <name type="scientific">Symbiodinium pilosum</name>
    <name type="common">Dinoflagellate</name>
    <dbReference type="NCBI Taxonomy" id="2952"/>
    <lineage>
        <taxon>Eukaryota</taxon>
        <taxon>Sar</taxon>
        <taxon>Alveolata</taxon>
        <taxon>Dinophyceae</taxon>
        <taxon>Suessiales</taxon>
        <taxon>Symbiodiniaceae</taxon>
        <taxon>Symbiodinium</taxon>
    </lineage>
</organism>
<feature type="non-terminal residue" evidence="2">
    <location>
        <position position="1615"/>
    </location>
</feature>
<protein>
    <submittedName>
        <fullName evidence="2">Uncharacterized protein</fullName>
    </submittedName>
</protein>
<feature type="compositionally biased region" description="Acidic residues" evidence="1">
    <location>
        <begin position="371"/>
        <end position="383"/>
    </location>
</feature>
<reference evidence="2" key="1">
    <citation type="submission" date="2021-02" db="EMBL/GenBank/DDBJ databases">
        <authorList>
            <person name="Dougan E. K."/>
            <person name="Rhodes N."/>
            <person name="Thang M."/>
            <person name="Chan C."/>
        </authorList>
    </citation>
    <scope>NUCLEOTIDE SEQUENCE</scope>
</reference>
<proteinExistence type="predicted"/>
<comment type="caution">
    <text evidence="2">The sequence shown here is derived from an EMBL/GenBank/DDBJ whole genome shotgun (WGS) entry which is preliminary data.</text>
</comment>
<evidence type="ECO:0000313" key="3">
    <source>
        <dbReference type="Proteomes" id="UP000649617"/>
    </source>
</evidence>